<evidence type="ECO:0000259" key="3">
    <source>
        <dbReference type="Pfam" id="PF13559"/>
    </source>
</evidence>
<organism evidence="4 5">
    <name type="scientific">Litorihabitans aurantiacus</name>
    <dbReference type="NCBI Taxonomy" id="1930061"/>
    <lineage>
        <taxon>Bacteria</taxon>
        <taxon>Bacillati</taxon>
        <taxon>Actinomycetota</taxon>
        <taxon>Actinomycetes</taxon>
        <taxon>Micrococcales</taxon>
        <taxon>Beutenbergiaceae</taxon>
        <taxon>Litorihabitans</taxon>
    </lineage>
</organism>
<dbReference type="RefSeq" id="WP_284250800.1">
    <property type="nucleotide sequence ID" value="NZ_BSUM01000001.1"/>
</dbReference>
<gene>
    <name evidence="4" type="ORF">GCM10025875_20810</name>
</gene>
<keyword evidence="2" id="KW-0812">Transmembrane</keyword>
<evidence type="ECO:0000313" key="4">
    <source>
        <dbReference type="EMBL" id="GMA32089.1"/>
    </source>
</evidence>
<feature type="compositionally biased region" description="Low complexity" evidence="1">
    <location>
        <begin position="37"/>
        <end position="59"/>
    </location>
</feature>
<name>A0AA37XFC2_9MICO</name>
<sequence length="241" mass="24968">MHRSGATTGVLGVVLTVLVLLAAAAGAGLRGPWSADPPSASTTPTPSETPIVPTESPPSQEEETPLEPVEPPRDSGGLPSWLADVAEVVVVVAVLGAAVVLAVWLWRRRRRSAPSLIPDHAPGVTTGADHGDEPVPDLAPALTRARRALGVGAPPRDAIVAAWVSLEEAAGEAGAGRVPSDTPTEFAHAVLERTSADPEAVARLLRLYRAARFGRSQPTSDDVAAATDAIGRIEETWEGRP</sequence>
<feature type="region of interest" description="Disordered" evidence="1">
    <location>
        <begin position="31"/>
        <end position="75"/>
    </location>
</feature>
<keyword evidence="5" id="KW-1185">Reference proteome</keyword>
<protein>
    <recommendedName>
        <fullName evidence="3">Protein-glutamine gamma-glutamyltransferase-like C-terminal domain-containing protein</fullName>
    </recommendedName>
</protein>
<dbReference type="Pfam" id="PF13559">
    <property type="entry name" value="DUF4129"/>
    <property type="match status" value="1"/>
</dbReference>
<keyword evidence="2" id="KW-0472">Membrane</keyword>
<dbReference type="AlphaFoldDB" id="A0AA37XFC2"/>
<feature type="region of interest" description="Disordered" evidence="1">
    <location>
        <begin position="115"/>
        <end position="136"/>
    </location>
</feature>
<evidence type="ECO:0000313" key="5">
    <source>
        <dbReference type="Proteomes" id="UP001157161"/>
    </source>
</evidence>
<reference evidence="4" key="2">
    <citation type="submission" date="2023-02" db="EMBL/GenBank/DDBJ databases">
        <authorList>
            <person name="Sun Q."/>
            <person name="Mori K."/>
        </authorList>
    </citation>
    <scope>NUCLEOTIDE SEQUENCE</scope>
    <source>
        <strain evidence="4">NBRC 112290</strain>
    </source>
</reference>
<evidence type="ECO:0000256" key="2">
    <source>
        <dbReference type="SAM" id="Phobius"/>
    </source>
</evidence>
<reference evidence="4" key="1">
    <citation type="journal article" date="2014" name="Int. J. Syst. Evol. Microbiol.">
        <title>Complete genome sequence of Corynebacterium casei LMG S-19264T (=DSM 44701T), isolated from a smear-ripened cheese.</title>
        <authorList>
            <consortium name="US DOE Joint Genome Institute (JGI-PGF)"/>
            <person name="Walter F."/>
            <person name="Albersmeier A."/>
            <person name="Kalinowski J."/>
            <person name="Ruckert C."/>
        </authorList>
    </citation>
    <scope>NUCLEOTIDE SEQUENCE</scope>
    <source>
        <strain evidence="4">NBRC 112290</strain>
    </source>
</reference>
<feature type="domain" description="Protein-glutamine gamma-glutamyltransferase-like C-terminal" evidence="3">
    <location>
        <begin position="162"/>
        <end position="229"/>
    </location>
</feature>
<keyword evidence="2" id="KW-1133">Transmembrane helix</keyword>
<dbReference type="EMBL" id="BSUM01000001">
    <property type="protein sequence ID" value="GMA32089.1"/>
    <property type="molecule type" value="Genomic_DNA"/>
</dbReference>
<proteinExistence type="predicted"/>
<comment type="caution">
    <text evidence="4">The sequence shown here is derived from an EMBL/GenBank/DDBJ whole genome shotgun (WGS) entry which is preliminary data.</text>
</comment>
<feature type="transmembrane region" description="Helical" evidence="2">
    <location>
        <begin position="81"/>
        <end position="106"/>
    </location>
</feature>
<dbReference type="Proteomes" id="UP001157161">
    <property type="component" value="Unassembled WGS sequence"/>
</dbReference>
<evidence type="ECO:0000256" key="1">
    <source>
        <dbReference type="SAM" id="MobiDB-lite"/>
    </source>
</evidence>
<accession>A0AA37XFC2</accession>
<dbReference type="InterPro" id="IPR025403">
    <property type="entry name" value="TgpA-like_C"/>
</dbReference>